<feature type="compositionally biased region" description="Polar residues" evidence="1">
    <location>
        <begin position="322"/>
        <end position="351"/>
    </location>
</feature>
<feature type="compositionally biased region" description="Low complexity" evidence="1">
    <location>
        <begin position="269"/>
        <end position="280"/>
    </location>
</feature>
<dbReference type="EMBL" id="JAYKXN010000008">
    <property type="protein sequence ID" value="KAK7265836.1"/>
    <property type="molecule type" value="Genomic_DNA"/>
</dbReference>
<feature type="compositionally biased region" description="Low complexity" evidence="1">
    <location>
        <begin position="292"/>
        <end position="302"/>
    </location>
</feature>
<feature type="domain" description="Calmodulin-binding" evidence="2">
    <location>
        <begin position="382"/>
        <end position="534"/>
    </location>
</feature>
<organism evidence="3 4">
    <name type="scientific">Clitoria ternatea</name>
    <name type="common">Butterfly pea</name>
    <dbReference type="NCBI Taxonomy" id="43366"/>
    <lineage>
        <taxon>Eukaryota</taxon>
        <taxon>Viridiplantae</taxon>
        <taxon>Streptophyta</taxon>
        <taxon>Embryophyta</taxon>
        <taxon>Tracheophyta</taxon>
        <taxon>Spermatophyta</taxon>
        <taxon>Magnoliopsida</taxon>
        <taxon>eudicotyledons</taxon>
        <taxon>Gunneridae</taxon>
        <taxon>Pentapetalae</taxon>
        <taxon>rosids</taxon>
        <taxon>fabids</taxon>
        <taxon>Fabales</taxon>
        <taxon>Fabaceae</taxon>
        <taxon>Papilionoideae</taxon>
        <taxon>50 kb inversion clade</taxon>
        <taxon>NPAAA clade</taxon>
        <taxon>indigoferoid/millettioid clade</taxon>
        <taxon>Phaseoleae</taxon>
        <taxon>Clitoria</taxon>
    </lineage>
</organism>
<feature type="compositionally biased region" description="Basic and acidic residues" evidence="1">
    <location>
        <begin position="224"/>
        <end position="234"/>
    </location>
</feature>
<feature type="compositionally biased region" description="Basic and acidic residues" evidence="1">
    <location>
        <begin position="469"/>
        <end position="484"/>
    </location>
</feature>
<feature type="compositionally biased region" description="Low complexity" evidence="1">
    <location>
        <begin position="159"/>
        <end position="169"/>
    </location>
</feature>
<evidence type="ECO:0000313" key="4">
    <source>
        <dbReference type="Proteomes" id="UP001359559"/>
    </source>
</evidence>
<dbReference type="AlphaFoldDB" id="A0AAN9EYU7"/>
<comment type="caution">
    <text evidence="3">The sequence shown here is derived from an EMBL/GenBank/DDBJ whole genome shotgun (WGS) entry which is preliminary data.</text>
</comment>
<dbReference type="PANTHER" id="PTHR33349:SF41">
    <property type="entry name" value="EMB|CAB62594.1"/>
    <property type="match status" value="1"/>
</dbReference>
<gene>
    <name evidence="3" type="ORF">RJT34_33460</name>
</gene>
<feature type="compositionally biased region" description="Low complexity" evidence="1">
    <location>
        <begin position="192"/>
        <end position="215"/>
    </location>
</feature>
<feature type="region of interest" description="Disordered" evidence="1">
    <location>
        <begin position="463"/>
        <end position="484"/>
    </location>
</feature>
<proteinExistence type="predicted"/>
<protein>
    <recommendedName>
        <fullName evidence="2">Calmodulin-binding domain-containing protein</fullName>
    </recommendedName>
</protein>
<dbReference type="PANTHER" id="PTHR33349">
    <property type="entry name" value="EMB|CAB62594.1"/>
    <property type="match status" value="1"/>
</dbReference>
<evidence type="ECO:0000256" key="1">
    <source>
        <dbReference type="SAM" id="MobiDB-lite"/>
    </source>
</evidence>
<reference evidence="3 4" key="1">
    <citation type="submission" date="2024-01" db="EMBL/GenBank/DDBJ databases">
        <title>The genomes of 5 underutilized Papilionoideae crops provide insights into root nodulation and disease resistance.</title>
        <authorList>
            <person name="Yuan L."/>
        </authorList>
    </citation>
    <scope>NUCLEOTIDE SEQUENCE [LARGE SCALE GENOMIC DNA]</scope>
    <source>
        <strain evidence="3">LY-2023</strain>
        <tissue evidence="3">Leaf</tissue>
    </source>
</reference>
<feature type="region of interest" description="Disordered" evidence="1">
    <location>
        <begin position="61"/>
        <end position="358"/>
    </location>
</feature>
<evidence type="ECO:0000313" key="3">
    <source>
        <dbReference type="EMBL" id="KAK7265836.1"/>
    </source>
</evidence>
<dbReference type="Proteomes" id="UP001359559">
    <property type="component" value="Unassembled WGS sequence"/>
</dbReference>
<accession>A0AAN9EYU7</accession>
<name>A0AAN9EYU7_CLITE</name>
<feature type="compositionally biased region" description="Polar residues" evidence="1">
    <location>
        <begin position="113"/>
        <end position="128"/>
    </location>
</feature>
<keyword evidence="4" id="KW-1185">Reference proteome</keyword>
<evidence type="ECO:0000259" key="2">
    <source>
        <dbReference type="SMART" id="SM01054"/>
    </source>
</evidence>
<dbReference type="Pfam" id="PF07839">
    <property type="entry name" value="CaM_binding"/>
    <property type="match status" value="2"/>
</dbReference>
<dbReference type="InterPro" id="IPR012417">
    <property type="entry name" value="CaM-bd_dom_pln"/>
</dbReference>
<dbReference type="GO" id="GO:0005516">
    <property type="term" value="F:calmodulin binding"/>
    <property type="evidence" value="ECO:0007669"/>
    <property type="project" value="InterPro"/>
</dbReference>
<sequence>MAEESTTMLKCEKIDPEDVDEKANPNERLTSTKVPPKILSRYLSSPRGSCHDLCKYGIPHAVEAKPWSPTQKRVTKRERKAKVPEENVTSLVGKKKTGTRPSLTSKTEKVTSEKNSQPFEETNVSLEHNNSDLKQAHSEPSPLPVQECPKSQTKKQIVKNKNPSGSSSPKETKDRSKQKRTSLTTGKEKPTSSSLPLSPKHNFKKSSSSRSKSSKNLTRVSSPKNHENVEEAKPELASSDNLADKSLDVNESAYTNSSEEPNPDCDATKLSSPPLSSSGDKSLKQTSKKTGKSGVSSPSTKGLGSAAGNKGKINMQHKTRSISRSASFDCSFKSNSSLRKQNGATSKSNKTGHGHEGENVKVGYKIRPKMSTVVGASNKVIVARKLTFRRGKVIELQPQSNNIPRRLKFRPARILSDDAREDITRKRTIMENEVDGGGEVSAENIQSEKVMAKLQTVEGSKRKTVGRKVSGDRSKIDGSKSGSEKVVLRHQNVEGKKQNPRLYNNVIEETATMLAELRKSKVKALVGAFETVISLDSSRETVPAEVGTAC</sequence>
<dbReference type="SMART" id="SM01054">
    <property type="entry name" value="CaM_binding"/>
    <property type="match status" value="1"/>
</dbReference>